<dbReference type="HOGENOM" id="CLU_002151_1_0_9"/>
<dbReference type="InterPro" id="IPR029063">
    <property type="entry name" value="SAM-dependent_MTases_sf"/>
</dbReference>
<keyword evidence="4" id="KW-0067">ATP-binding</keyword>
<dbReference type="Pfam" id="PF18135">
    <property type="entry name" value="Type_ISP_C"/>
    <property type="match status" value="1"/>
</dbReference>
<protein>
    <submittedName>
        <fullName evidence="4">Helicase C-terminal domain protein</fullName>
    </submittedName>
</protein>
<dbReference type="InterPro" id="IPR003356">
    <property type="entry name" value="DNA_methylase_A-5"/>
</dbReference>
<dbReference type="CDD" id="cd22333">
    <property type="entry name" value="LlaBIII_nuclease-like"/>
    <property type="match status" value="1"/>
</dbReference>
<proteinExistence type="predicted"/>
<dbReference type="Gene3D" id="3.40.50.150">
    <property type="entry name" value="Vaccinia Virus protein VP39"/>
    <property type="match status" value="1"/>
</dbReference>
<dbReference type="InterPro" id="IPR006935">
    <property type="entry name" value="Helicase/UvrB_N"/>
</dbReference>
<dbReference type="Proteomes" id="UP000004846">
    <property type="component" value="Unassembled WGS sequence"/>
</dbReference>
<accession>A0A125W5M2</accession>
<organism evidence="4 5">
    <name type="scientific">Enterococcus faecalis TX4248</name>
    <dbReference type="NCBI Taxonomy" id="749495"/>
    <lineage>
        <taxon>Bacteria</taxon>
        <taxon>Bacillati</taxon>
        <taxon>Bacillota</taxon>
        <taxon>Bacilli</taxon>
        <taxon>Lactobacillales</taxon>
        <taxon>Enterococcaceae</taxon>
        <taxon>Enterococcus</taxon>
    </lineage>
</organism>
<evidence type="ECO:0000259" key="2">
    <source>
        <dbReference type="PROSITE" id="PS51192"/>
    </source>
</evidence>
<dbReference type="EMBL" id="AEBR01000063">
    <property type="protein sequence ID" value="EFM82466.1"/>
    <property type="molecule type" value="Genomic_DNA"/>
</dbReference>
<dbReference type="PRINTS" id="PR00507">
    <property type="entry name" value="N12N6MTFRASE"/>
</dbReference>
<dbReference type="Pfam" id="PF04851">
    <property type="entry name" value="ResIII"/>
    <property type="match status" value="1"/>
</dbReference>
<dbReference type="InterPro" id="IPR014001">
    <property type="entry name" value="Helicase_ATP-bd"/>
</dbReference>
<dbReference type="Gene3D" id="3.40.50.300">
    <property type="entry name" value="P-loop containing nucleotide triphosphate hydrolases"/>
    <property type="match status" value="2"/>
</dbReference>
<comment type="caution">
    <text evidence="4">The sequence shown here is derived from an EMBL/GenBank/DDBJ whole genome shotgun (WGS) entry which is preliminary data.</text>
</comment>
<sequence>MTFDELIQLAREQANEVQRDKGTLFEKIAQIYFKNEPTYKNLFSDVWLLNEVPEEYVIPKKDTGVDLVARNEATGELTAIQAKFYDNKIYKRHIDSFLAELGKSYYSDGIIVYSSDSLSSNADEAINQLSKPVAQIGLSDLRNSQVDWESFIPSRPNEVKVKNTKKTRPYQNDAIDLTIEYFKENDRGQLIMAPGTGKTFTSLKLVEKMAKQTSKETFNVLYLVPSIQLLSQTLIGWNNDTELSMHSFAVTSDRNASKKKNADELSAKDIGFPATTDSDKLLSNYKKIENNQRDLTVVYSTYQSIEVLHEAQEKGFPEFDIVICDEAHRTTGAKALGEEASVFTRVHNNNYIKASKRLYQTATPKIYGTDAKQKAEDSSIILSSMDNKDIYGEEIFRLGFGQAVSNDILTDYKVMVLAVDEKVIQKDMQKVLSDSENGLDVDDVSKLIGVWNGLMKRSSVDKEAIFEGKPMQRAISFINTINNSKKISSQFNEVVNEYLEGNETIQQSINVRHVDGAMNTLEKKEALDWLSEDFAEDETRVLSNVKFLTEGIDVPNLDAVIFLAPKKSQVDIVQAVGRIMRKFKDKEYGYIILPIVIPEGTTPESILDNNKKYEAVWQILNALRSVDERFSAMINKLELNRKKPENMDVIGIGEAPSVEDMENTSTIGEKDDTIYQTSLELDWGEIENAIYAKVVKKVGDRRYLEDWSEDVAKIAQRHIEQITIMISDKNSQTAIEFDKFLKSLQHNINESIDEKQAIEMLAQHLITAPIFEALFGEYSFVNNNPVSEAMDKIVEELSRFGGFNKEQDELKEFYDSVKLRAEGIDNAEAKQRIIITLYDKFFSKGFKETTQRLGIVFTPVEVVDFIVKSVDDVLKKHFGKAIEDEGVHILDPFTGTGTFIVRTLHYLKDKLAKGEITLADITRKYTQELHANEIVLLSYYIAAINIESTFAEMNHQEYKPFEGIVLTDTFESTEQEDTLDDTFFRTNDERLKRQQEVPVKVIMGNPPYSAKQKNEDGNQIRTAYEKLDSSLQTFWVKTSTATNKNNLFDSYIRAMRWSSNRISDNGVIGFITNNSFIDGNAMDGMRKSLLEEFSDIYILNLKGGIRGKTKEQSVLEGGNIFDIMTGVTIILLIKKLNNTGKGQLHYLDIGNNLNKYQKLEKLKKWKGLSGAESEFQSITPNEKGDWINQRNSNFDELIPLGDKKTQNALFIDYTGGITTGRDGWSWNFSQSQVEVTMKKSIDYYNQYLGDTKIYKENVPDISWTRSLKQRFERRESQSWQGDRMYLGMYRPFTKKHVYYAQAWIDRQYQMSKVLPISTASNLMISLSNKTGGKQFSTLMVDVLPDRNIFAGGSQNLPKYIYHITNDSSFFDVDEKYSAIRPEMLRKLSNLSEEDAIYYVYGVFHSAQYGKLYYEDLAKSFPKIPNVKHKEKYIEIGKELADLHLNYENVPAYDDVNIIFKSDNPTFKVKKMKHPKRGQLDTIIFNEDIVITDIPERAYEYVVNGKPAIEWIIDQYQVKRDKKSGIVDDPNEFSENPKYIFNLLLSIINVSMKTMDLVESLPPLEIID</sequence>
<dbReference type="RefSeq" id="WP_002402278.1">
    <property type="nucleotide sequence ID" value="NZ_GL454461.1"/>
</dbReference>
<dbReference type="PROSITE" id="PS51194">
    <property type="entry name" value="HELICASE_CTER"/>
    <property type="match status" value="1"/>
</dbReference>
<dbReference type="SUPFAM" id="SSF52980">
    <property type="entry name" value="Restriction endonuclease-like"/>
    <property type="match status" value="1"/>
</dbReference>
<dbReference type="PANTHER" id="PTHR47396:SF1">
    <property type="entry name" value="ATP-DEPENDENT HELICASE IRC3-RELATED"/>
    <property type="match status" value="1"/>
</dbReference>
<feature type="domain" description="Helicase ATP-binding" evidence="2">
    <location>
        <begin position="179"/>
        <end position="382"/>
    </location>
</feature>
<reference evidence="4 5" key="1">
    <citation type="submission" date="2010-07" db="EMBL/GenBank/DDBJ databases">
        <authorList>
            <person name="Sid Ahmed O."/>
        </authorList>
    </citation>
    <scope>NUCLEOTIDE SEQUENCE [LARGE SCALE GENOMIC DNA]</scope>
    <source>
        <strain evidence="4 5">TX4248</strain>
    </source>
</reference>
<dbReference type="InterPro" id="IPR041635">
    <property type="entry name" value="Type_ISP_LLaBIII_C"/>
</dbReference>
<dbReference type="InterPro" id="IPR011335">
    <property type="entry name" value="Restrct_endonuc-II-like"/>
</dbReference>
<dbReference type="Pfam" id="PF02384">
    <property type="entry name" value="N6_Mtase"/>
    <property type="match status" value="1"/>
</dbReference>
<dbReference type="Pfam" id="PF13156">
    <property type="entry name" value="Mrr_cat_2"/>
    <property type="match status" value="1"/>
</dbReference>
<dbReference type="GO" id="GO:0004386">
    <property type="term" value="F:helicase activity"/>
    <property type="evidence" value="ECO:0007669"/>
    <property type="project" value="UniProtKB-KW"/>
</dbReference>
<name>A0A125W5M2_ENTFL</name>
<dbReference type="SUPFAM" id="SSF53335">
    <property type="entry name" value="S-adenosyl-L-methionine-dependent methyltransferases"/>
    <property type="match status" value="1"/>
</dbReference>
<keyword evidence="4" id="KW-0547">Nucleotide-binding</keyword>
<dbReference type="SUPFAM" id="SSF52540">
    <property type="entry name" value="P-loop containing nucleoside triphosphate hydrolases"/>
    <property type="match status" value="1"/>
</dbReference>
<feature type="domain" description="Helicase C-terminal" evidence="3">
    <location>
        <begin position="459"/>
        <end position="645"/>
    </location>
</feature>
<dbReference type="InterPro" id="IPR001650">
    <property type="entry name" value="Helicase_C-like"/>
</dbReference>
<dbReference type="SMART" id="SM00490">
    <property type="entry name" value="HELICc"/>
    <property type="match status" value="1"/>
</dbReference>
<gene>
    <name evidence="4" type="ORF">HMPREF9498_01881</name>
</gene>
<keyword evidence="4" id="KW-0347">Helicase</keyword>
<dbReference type="InterPro" id="IPR053980">
    <property type="entry name" value="ISP_coupler"/>
</dbReference>
<evidence type="ECO:0000313" key="4">
    <source>
        <dbReference type="EMBL" id="EFM82466.1"/>
    </source>
</evidence>
<dbReference type="GO" id="GO:0005829">
    <property type="term" value="C:cytosol"/>
    <property type="evidence" value="ECO:0007669"/>
    <property type="project" value="TreeGrafter"/>
</dbReference>
<dbReference type="PANTHER" id="PTHR47396">
    <property type="entry name" value="TYPE I RESTRICTION ENZYME ECOKI R PROTEIN"/>
    <property type="match status" value="1"/>
</dbReference>
<dbReference type="SMART" id="SM00487">
    <property type="entry name" value="DEXDc"/>
    <property type="match status" value="1"/>
</dbReference>
<evidence type="ECO:0000313" key="5">
    <source>
        <dbReference type="Proteomes" id="UP000004846"/>
    </source>
</evidence>
<evidence type="ECO:0000259" key="3">
    <source>
        <dbReference type="PROSITE" id="PS51194"/>
    </source>
</evidence>
<evidence type="ECO:0000256" key="1">
    <source>
        <dbReference type="ARBA" id="ARBA00022801"/>
    </source>
</evidence>
<dbReference type="GO" id="GO:0008170">
    <property type="term" value="F:N-methyltransferase activity"/>
    <property type="evidence" value="ECO:0007669"/>
    <property type="project" value="InterPro"/>
</dbReference>
<dbReference type="InterPro" id="IPR039442">
    <property type="entry name" value="Mrr-like_dom"/>
</dbReference>
<dbReference type="Pfam" id="PF22240">
    <property type="entry name" value="ISP_coupler"/>
    <property type="match status" value="1"/>
</dbReference>
<dbReference type="GO" id="GO:0016787">
    <property type="term" value="F:hydrolase activity"/>
    <property type="evidence" value="ECO:0007669"/>
    <property type="project" value="UniProtKB-KW"/>
</dbReference>
<dbReference type="PROSITE" id="PS51192">
    <property type="entry name" value="HELICASE_ATP_BIND_1"/>
    <property type="match status" value="1"/>
</dbReference>
<keyword evidence="1" id="KW-0378">Hydrolase</keyword>
<dbReference type="InterPro" id="IPR050742">
    <property type="entry name" value="Helicase_Restrict-Modif_Enz"/>
</dbReference>
<dbReference type="GO" id="GO:0005524">
    <property type="term" value="F:ATP binding"/>
    <property type="evidence" value="ECO:0007669"/>
    <property type="project" value="InterPro"/>
</dbReference>
<dbReference type="Pfam" id="PF00271">
    <property type="entry name" value="Helicase_C"/>
    <property type="match status" value="1"/>
</dbReference>
<dbReference type="REBASE" id="288766">
    <property type="entry name" value="Efa4248ORF1881P"/>
</dbReference>
<dbReference type="GO" id="GO:0003677">
    <property type="term" value="F:DNA binding"/>
    <property type="evidence" value="ECO:0007669"/>
    <property type="project" value="InterPro"/>
</dbReference>
<dbReference type="InterPro" id="IPR027417">
    <property type="entry name" value="P-loop_NTPase"/>
</dbReference>